<evidence type="ECO:0000313" key="1">
    <source>
        <dbReference type="EMBL" id="PIA25266.1"/>
    </source>
</evidence>
<keyword evidence="2" id="KW-1185">Reference proteome</keyword>
<dbReference type="InParanoid" id="A0A2G5C1V8"/>
<proteinExistence type="predicted"/>
<evidence type="ECO:0000313" key="2">
    <source>
        <dbReference type="Proteomes" id="UP000230069"/>
    </source>
</evidence>
<protein>
    <submittedName>
        <fullName evidence="1">Uncharacterized protein</fullName>
    </submittedName>
</protein>
<dbReference type="AlphaFoldDB" id="A0A2G5C1V8"/>
<dbReference type="EMBL" id="KZ305136">
    <property type="protein sequence ID" value="PIA25266.1"/>
    <property type="molecule type" value="Genomic_DNA"/>
</dbReference>
<name>A0A2G5C1V8_AQUCA</name>
<gene>
    <name evidence="1" type="ORF">AQUCO_12000012v1</name>
</gene>
<organism evidence="1 2">
    <name type="scientific">Aquilegia coerulea</name>
    <name type="common">Rocky mountain columbine</name>
    <dbReference type="NCBI Taxonomy" id="218851"/>
    <lineage>
        <taxon>Eukaryota</taxon>
        <taxon>Viridiplantae</taxon>
        <taxon>Streptophyta</taxon>
        <taxon>Embryophyta</taxon>
        <taxon>Tracheophyta</taxon>
        <taxon>Spermatophyta</taxon>
        <taxon>Magnoliopsida</taxon>
        <taxon>Ranunculales</taxon>
        <taxon>Ranunculaceae</taxon>
        <taxon>Thalictroideae</taxon>
        <taxon>Aquilegia</taxon>
    </lineage>
</organism>
<accession>A0A2G5C1V8</accession>
<sequence length="137" mass="16054">MAKKRSMEDDNTIYAKRTKHLIAHKGGCVDEAVTNLLSKEEQKLFFLDRWFRPKSYRRTRTAKDIACMKDFFTCALNFIRQAYHSIRGTGNEDIVEVLKDKVAMLALIDFATCLRRMKEYLITHECNQDRLGDEVQN</sequence>
<reference evidence="1 2" key="1">
    <citation type="submission" date="2017-09" db="EMBL/GenBank/DDBJ databases">
        <title>WGS assembly of Aquilegia coerulea Goldsmith.</title>
        <authorList>
            <person name="Hodges S."/>
            <person name="Kramer E."/>
            <person name="Nordborg M."/>
            <person name="Tomkins J."/>
            <person name="Borevitz J."/>
            <person name="Derieg N."/>
            <person name="Yan J."/>
            <person name="Mihaltcheva S."/>
            <person name="Hayes R.D."/>
            <person name="Rokhsar D."/>
        </authorList>
    </citation>
    <scope>NUCLEOTIDE SEQUENCE [LARGE SCALE GENOMIC DNA]</scope>
    <source>
        <strain evidence="2">cv. Goldsmith</strain>
    </source>
</reference>
<dbReference type="Proteomes" id="UP000230069">
    <property type="component" value="Unassembled WGS sequence"/>
</dbReference>